<dbReference type="Pfam" id="PF00583">
    <property type="entry name" value="Acetyltransf_1"/>
    <property type="match status" value="1"/>
</dbReference>
<dbReference type="Proteomes" id="UP000807353">
    <property type="component" value="Unassembled WGS sequence"/>
</dbReference>
<feature type="transmembrane region" description="Helical" evidence="2">
    <location>
        <begin position="74"/>
        <end position="93"/>
    </location>
</feature>
<keyword evidence="2" id="KW-0472">Membrane</keyword>
<dbReference type="InterPro" id="IPR050769">
    <property type="entry name" value="NAT_camello-type"/>
</dbReference>
<dbReference type="EMBL" id="MU150262">
    <property type="protein sequence ID" value="KAF9463455.1"/>
    <property type="molecule type" value="Genomic_DNA"/>
</dbReference>
<proteinExistence type="predicted"/>
<accession>A0A9P5Y770</accession>
<dbReference type="PANTHER" id="PTHR13947">
    <property type="entry name" value="GNAT FAMILY N-ACETYLTRANSFERASE"/>
    <property type="match status" value="1"/>
</dbReference>
<dbReference type="PANTHER" id="PTHR13947:SF37">
    <property type="entry name" value="LD18367P"/>
    <property type="match status" value="1"/>
</dbReference>
<dbReference type="InterPro" id="IPR000182">
    <property type="entry name" value="GNAT_dom"/>
</dbReference>
<dbReference type="AlphaFoldDB" id="A0A9P5Y770"/>
<evidence type="ECO:0000313" key="4">
    <source>
        <dbReference type="EMBL" id="KAF9463455.1"/>
    </source>
</evidence>
<evidence type="ECO:0000313" key="5">
    <source>
        <dbReference type="Proteomes" id="UP000807353"/>
    </source>
</evidence>
<reference evidence="4" key="1">
    <citation type="submission" date="2020-11" db="EMBL/GenBank/DDBJ databases">
        <authorList>
            <consortium name="DOE Joint Genome Institute"/>
            <person name="Ahrendt S."/>
            <person name="Riley R."/>
            <person name="Andreopoulos W."/>
            <person name="Labutti K."/>
            <person name="Pangilinan J."/>
            <person name="Ruiz-Duenas F.J."/>
            <person name="Barrasa J.M."/>
            <person name="Sanchez-Garcia M."/>
            <person name="Camarero S."/>
            <person name="Miyauchi S."/>
            <person name="Serrano A."/>
            <person name="Linde D."/>
            <person name="Babiker R."/>
            <person name="Drula E."/>
            <person name="Ayuso-Fernandez I."/>
            <person name="Pacheco R."/>
            <person name="Padilla G."/>
            <person name="Ferreira P."/>
            <person name="Barriuso J."/>
            <person name="Kellner H."/>
            <person name="Castanera R."/>
            <person name="Alfaro M."/>
            <person name="Ramirez L."/>
            <person name="Pisabarro A.G."/>
            <person name="Kuo A."/>
            <person name="Tritt A."/>
            <person name="Lipzen A."/>
            <person name="He G."/>
            <person name="Yan M."/>
            <person name="Ng V."/>
            <person name="Cullen D."/>
            <person name="Martin F."/>
            <person name="Rosso M.-N."/>
            <person name="Henrissat B."/>
            <person name="Hibbett D."/>
            <person name="Martinez A.T."/>
            <person name="Grigoriev I.V."/>
        </authorList>
    </citation>
    <scope>NUCLEOTIDE SEQUENCE</scope>
    <source>
        <strain evidence="4">CBS 247.69</strain>
    </source>
</reference>
<sequence>MSLPSKNGVRIRKFRASDLNGVRELFMLGMARGPGSPRRVALKESLLDWASCLAYLLVFSSVVLAAQYPQWRTIGYSLLIGATTLFFTYRWMISESFIAYCNNSLKTDLADIANFYHMKPMDSDDKEELSPVGPSGFWVVEREYTDGRESEIVGCVGLDCHLKDGNLRAELRRMVVSPHHRRLGIAALLIQQLVAHARQHRMTAVYLGTTQYQHAAIRMYQKFGWVESRRDFYREGTIKVTLLEYRLDL</sequence>
<feature type="transmembrane region" description="Helical" evidence="2">
    <location>
        <begin position="46"/>
        <end position="68"/>
    </location>
</feature>
<dbReference type="InterPro" id="IPR016181">
    <property type="entry name" value="Acyl_CoA_acyltransferase"/>
</dbReference>
<keyword evidence="1" id="KW-0808">Transferase</keyword>
<organism evidence="4 5">
    <name type="scientific">Collybia nuda</name>
    <dbReference type="NCBI Taxonomy" id="64659"/>
    <lineage>
        <taxon>Eukaryota</taxon>
        <taxon>Fungi</taxon>
        <taxon>Dikarya</taxon>
        <taxon>Basidiomycota</taxon>
        <taxon>Agaricomycotina</taxon>
        <taxon>Agaricomycetes</taxon>
        <taxon>Agaricomycetidae</taxon>
        <taxon>Agaricales</taxon>
        <taxon>Tricholomatineae</taxon>
        <taxon>Clitocybaceae</taxon>
        <taxon>Collybia</taxon>
    </lineage>
</organism>
<evidence type="ECO:0000259" key="3">
    <source>
        <dbReference type="PROSITE" id="PS51186"/>
    </source>
</evidence>
<evidence type="ECO:0000256" key="2">
    <source>
        <dbReference type="SAM" id="Phobius"/>
    </source>
</evidence>
<dbReference type="CDD" id="cd04301">
    <property type="entry name" value="NAT_SF"/>
    <property type="match status" value="1"/>
</dbReference>
<dbReference type="OrthoDB" id="41532at2759"/>
<keyword evidence="2" id="KW-0812">Transmembrane</keyword>
<dbReference type="GO" id="GO:0008080">
    <property type="term" value="F:N-acetyltransferase activity"/>
    <property type="evidence" value="ECO:0007669"/>
    <property type="project" value="InterPro"/>
</dbReference>
<evidence type="ECO:0000256" key="1">
    <source>
        <dbReference type="ARBA" id="ARBA00022679"/>
    </source>
</evidence>
<dbReference type="SUPFAM" id="SSF55729">
    <property type="entry name" value="Acyl-CoA N-acyltransferases (Nat)"/>
    <property type="match status" value="1"/>
</dbReference>
<keyword evidence="2" id="KW-1133">Transmembrane helix</keyword>
<protein>
    <submittedName>
        <fullName evidence="4">Acyl-CoA N-acyltransferase</fullName>
    </submittedName>
</protein>
<gene>
    <name evidence="4" type="ORF">BDZ94DRAFT_612392</name>
</gene>
<dbReference type="Gene3D" id="3.40.630.30">
    <property type="match status" value="1"/>
</dbReference>
<name>A0A9P5Y770_9AGAR</name>
<dbReference type="PROSITE" id="PS51186">
    <property type="entry name" value="GNAT"/>
    <property type="match status" value="1"/>
</dbReference>
<feature type="domain" description="N-acetyltransferase" evidence="3">
    <location>
        <begin position="105"/>
        <end position="248"/>
    </location>
</feature>
<keyword evidence="5" id="KW-1185">Reference proteome</keyword>
<comment type="caution">
    <text evidence="4">The sequence shown here is derived from an EMBL/GenBank/DDBJ whole genome shotgun (WGS) entry which is preliminary data.</text>
</comment>